<keyword evidence="7" id="KW-1185">Reference proteome</keyword>
<dbReference type="STRING" id="33097.A0A150G1Z1"/>
<gene>
    <name evidence="6" type="ORF">GPECTOR_94g642</name>
</gene>
<dbReference type="PROSITE" id="PS00625">
    <property type="entry name" value="RCC1_1"/>
    <property type="match status" value="1"/>
</dbReference>
<feature type="repeat" description="RCC1" evidence="3">
    <location>
        <begin position="285"/>
        <end position="351"/>
    </location>
</feature>
<proteinExistence type="predicted"/>
<dbReference type="SUPFAM" id="SSF50985">
    <property type="entry name" value="RCC1/BLIP-II"/>
    <property type="match status" value="1"/>
</dbReference>
<dbReference type="InterPro" id="IPR058923">
    <property type="entry name" value="RCC1-like_dom"/>
</dbReference>
<dbReference type="AlphaFoldDB" id="A0A150G1Z1"/>
<evidence type="ECO:0000313" key="7">
    <source>
        <dbReference type="Proteomes" id="UP000075714"/>
    </source>
</evidence>
<feature type="repeat" description="RCC1" evidence="3">
    <location>
        <begin position="352"/>
        <end position="405"/>
    </location>
</feature>
<feature type="repeat" description="RCC1" evidence="3">
    <location>
        <begin position="406"/>
        <end position="463"/>
    </location>
</feature>
<dbReference type="InterPro" id="IPR009091">
    <property type="entry name" value="RCC1/BLIP-II"/>
</dbReference>
<feature type="compositionally biased region" description="Basic and acidic residues" evidence="4">
    <location>
        <begin position="62"/>
        <end position="71"/>
    </location>
</feature>
<dbReference type="PRINTS" id="PR00633">
    <property type="entry name" value="RCCNDNSATION"/>
</dbReference>
<keyword evidence="2" id="KW-0677">Repeat</keyword>
<keyword evidence="1" id="KW-0344">Guanine-nucleotide releasing factor</keyword>
<evidence type="ECO:0000256" key="1">
    <source>
        <dbReference type="ARBA" id="ARBA00022658"/>
    </source>
</evidence>
<sequence length="590" mass="60926">MARGTATRKRAAKPAAKKAEPKPEPEPEPAPARKKVTAKRGTKRAAEEPPAEEVPATAAAAKDAEPEDRPPVEAPAAKRRRVEPKAPKAPKPPPSLFPGQPALELFMFGTNSFGALGMGDPEHADDPDTLSQIPRPKQPVTEEHKFVQVVCGGMHTVGLTVEGDVYTWGVNDEGALGRKTSGTCWEKEPEDQKGDSFLPGLAPLPGGVKALQVAAGDGFTFAIGTDGCLYGCGHFKDEIGAVSGFTPDAKMLGLFTLVWKPESLRDRIKKLECGARHAALLTNRGDVLTWGSGSQGQLGRVKPYHQDSEQQPSAEQLFKPTRVELLPYALGNATPVDIACGAYSTFVIAKDGTVAAWGLNNSGQLGIPKANNDDNIKWEPESVDSLAGVTHIAGGEQHTLALTKKGVLLSFGAGTYGMLGRRDVNTNSANDLHPEPKPVDGLEGLKVAGIAAGTNVSACTTGDGDAYFWGSNTNLQLAKGTDEDDEPVPKKMGRVKVFGHRKIFAVCFGGQHGALLAGPQGPPPGAAAAPATVAPVPAAAAATAADGAGPSTAAAPAAPAAEANGPESMETDAKSSAASGEAQTANGASA</sequence>
<dbReference type="Proteomes" id="UP000075714">
    <property type="component" value="Unassembled WGS sequence"/>
</dbReference>
<dbReference type="GO" id="GO:0005737">
    <property type="term" value="C:cytoplasm"/>
    <property type="evidence" value="ECO:0007669"/>
    <property type="project" value="TreeGrafter"/>
</dbReference>
<dbReference type="InterPro" id="IPR051553">
    <property type="entry name" value="Ran_GTPase-activating"/>
</dbReference>
<dbReference type="GO" id="GO:0005085">
    <property type="term" value="F:guanyl-nucleotide exchange factor activity"/>
    <property type="evidence" value="ECO:0007669"/>
    <property type="project" value="TreeGrafter"/>
</dbReference>
<organism evidence="6 7">
    <name type="scientific">Gonium pectorale</name>
    <name type="common">Green alga</name>
    <dbReference type="NCBI Taxonomy" id="33097"/>
    <lineage>
        <taxon>Eukaryota</taxon>
        <taxon>Viridiplantae</taxon>
        <taxon>Chlorophyta</taxon>
        <taxon>core chlorophytes</taxon>
        <taxon>Chlorophyceae</taxon>
        <taxon>CS clade</taxon>
        <taxon>Chlamydomonadales</taxon>
        <taxon>Volvocaceae</taxon>
        <taxon>Gonium</taxon>
    </lineage>
</organism>
<dbReference type="InterPro" id="IPR000408">
    <property type="entry name" value="Reg_chr_condens"/>
</dbReference>
<feature type="region of interest" description="Disordered" evidence="4">
    <location>
        <begin position="536"/>
        <end position="590"/>
    </location>
</feature>
<dbReference type="Pfam" id="PF25390">
    <property type="entry name" value="WD40_RLD"/>
    <property type="match status" value="1"/>
</dbReference>
<feature type="compositionally biased region" description="Basic residues" evidence="4">
    <location>
        <begin position="1"/>
        <end position="16"/>
    </location>
</feature>
<name>A0A150G1Z1_GONPE</name>
<feature type="repeat" description="RCC1" evidence="3">
    <location>
        <begin position="464"/>
        <end position="519"/>
    </location>
</feature>
<evidence type="ECO:0000256" key="2">
    <source>
        <dbReference type="ARBA" id="ARBA00022737"/>
    </source>
</evidence>
<feature type="compositionally biased region" description="Low complexity" evidence="4">
    <location>
        <begin position="536"/>
        <end position="566"/>
    </location>
</feature>
<reference evidence="7" key="1">
    <citation type="journal article" date="2016" name="Nat. Commun.">
        <title>The Gonium pectorale genome demonstrates co-option of cell cycle regulation during the evolution of multicellularity.</title>
        <authorList>
            <person name="Hanschen E.R."/>
            <person name="Marriage T.N."/>
            <person name="Ferris P.J."/>
            <person name="Hamaji T."/>
            <person name="Toyoda A."/>
            <person name="Fujiyama A."/>
            <person name="Neme R."/>
            <person name="Noguchi H."/>
            <person name="Minakuchi Y."/>
            <person name="Suzuki M."/>
            <person name="Kawai-Toyooka H."/>
            <person name="Smith D.R."/>
            <person name="Sparks H."/>
            <person name="Anderson J."/>
            <person name="Bakaric R."/>
            <person name="Luria V."/>
            <person name="Karger A."/>
            <person name="Kirschner M.W."/>
            <person name="Durand P.M."/>
            <person name="Michod R.E."/>
            <person name="Nozaki H."/>
            <person name="Olson B.J."/>
        </authorList>
    </citation>
    <scope>NUCLEOTIDE SEQUENCE [LARGE SCALE GENOMIC DNA]</scope>
    <source>
        <strain evidence="7">NIES-2863</strain>
    </source>
</reference>
<dbReference type="PANTHER" id="PTHR45982:SF1">
    <property type="entry name" value="REGULATOR OF CHROMOSOME CONDENSATION"/>
    <property type="match status" value="1"/>
</dbReference>
<feature type="region of interest" description="Disordered" evidence="4">
    <location>
        <begin position="116"/>
        <end position="135"/>
    </location>
</feature>
<evidence type="ECO:0000259" key="5">
    <source>
        <dbReference type="Pfam" id="PF25390"/>
    </source>
</evidence>
<dbReference type="PANTHER" id="PTHR45982">
    <property type="entry name" value="REGULATOR OF CHROMOSOME CONDENSATION"/>
    <property type="match status" value="1"/>
</dbReference>
<evidence type="ECO:0000313" key="6">
    <source>
        <dbReference type="EMBL" id="KXZ43320.1"/>
    </source>
</evidence>
<feature type="compositionally biased region" description="Polar residues" evidence="4">
    <location>
        <begin position="574"/>
        <end position="590"/>
    </location>
</feature>
<feature type="domain" description="RCC1-like" evidence="5">
    <location>
        <begin position="105"/>
        <end position="514"/>
    </location>
</feature>
<comment type="caution">
    <text evidence="6">The sequence shown here is derived from an EMBL/GenBank/DDBJ whole genome shotgun (WGS) entry which is preliminary data.</text>
</comment>
<feature type="repeat" description="RCC1" evidence="3">
    <location>
        <begin position="163"/>
        <end position="226"/>
    </location>
</feature>
<dbReference type="EMBL" id="LSYV01000095">
    <property type="protein sequence ID" value="KXZ43320.1"/>
    <property type="molecule type" value="Genomic_DNA"/>
</dbReference>
<feature type="repeat" description="RCC1" evidence="3">
    <location>
        <begin position="103"/>
        <end position="162"/>
    </location>
</feature>
<feature type="region of interest" description="Disordered" evidence="4">
    <location>
        <begin position="1"/>
        <end position="101"/>
    </location>
</feature>
<feature type="compositionally biased region" description="Basic residues" evidence="4">
    <location>
        <begin position="32"/>
        <end position="43"/>
    </location>
</feature>
<dbReference type="PROSITE" id="PS00626">
    <property type="entry name" value="RCC1_2"/>
    <property type="match status" value="1"/>
</dbReference>
<evidence type="ECO:0000256" key="4">
    <source>
        <dbReference type="SAM" id="MobiDB-lite"/>
    </source>
</evidence>
<dbReference type="Gene3D" id="2.130.10.30">
    <property type="entry name" value="Regulator of chromosome condensation 1/beta-lactamase-inhibitor protein II"/>
    <property type="match status" value="1"/>
</dbReference>
<dbReference type="OrthoDB" id="61110at2759"/>
<protein>
    <recommendedName>
        <fullName evidence="5">RCC1-like domain-containing protein</fullName>
    </recommendedName>
</protein>
<evidence type="ECO:0000256" key="3">
    <source>
        <dbReference type="PROSITE-ProRule" id="PRU00235"/>
    </source>
</evidence>
<accession>A0A150G1Z1</accession>
<feature type="compositionally biased region" description="Pro residues" evidence="4">
    <location>
        <begin position="87"/>
        <end position="96"/>
    </location>
</feature>
<dbReference type="PROSITE" id="PS50012">
    <property type="entry name" value="RCC1_3"/>
    <property type="match status" value="6"/>
</dbReference>